<dbReference type="SMART" id="SM00256">
    <property type="entry name" value="FBOX"/>
    <property type="match status" value="1"/>
</dbReference>
<feature type="domain" description="F-box" evidence="1">
    <location>
        <begin position="16"/>
        <end position="61"/>
    </location>
</feature>
<proteinExistence type="predicted"/>
<sequence>MATGKGDHTAAPPPPFANAGVLPVDILPEVLLRLPADELCRLRLVCRSWRSLTSNKLFAKEHSSCHRYVLALHSMEPHEIHVLDMHGNIVKKIRLATGYGDVDRSSQLDLVPIIGSSSSSPTQVLDLATGAAVVLRGVSDVITSCQKARGPTFPRYLLGQVSSTREYKMLCVVHSYAQGYVSLVQSCHVMTLGDTTWRVAPQPPITLASVSWKMVGVDGVAFFLGSEHCVGIEVDSVAMFDFGTEEWRPNTLIGPLTSLVDSTGHHNLIYHGNRLHLSQLRGCLVMVHKNDQDSSTDLWFLEDINKSLWTKRYSMPWPPYWKLPGFIYPKLVLQNGKIVVWMPIARILRAYDPRTSTWTDMATLKDYCRVCVHNGSLLCS</sequence>
<dbReference type="SUPFAM" id="SSF117281">
    <property type="entry name" value="Kelch motif"/>
    <property type="match status" value="1"/>
</dbReference>
<dbReference type="Gene3D" id="2.120.10.80">
    <property type="entry name" value="Kelch-type beta propeller"/>
    <property type="match status" value="1"/>
</dbReference>
<dbReference type="CDD" id="cd22157">
    <property type="entry name" value="F-box_AtFBW1-like"/>
    <property type="match status" value="1"/>
</dbReference>
<dbReference type="OrthoDB" id="666248at2759"/>
<dbReference type="InterPro" id="IPR001810">
    <property type="entry name" value="F-box_dom"/>
</dbReference>
<dbReference type="AlphaFoldDB" id="A0A835FWI5"/>
<organism evidence="2 3">
    <name type="scientific">Digitaria exilis</name>
    <dbReference type="NCBI Taxonomy" id="1010633"/>
    <lineage>
        <taxon>Eukaryota</taxon>
        <taxon>Viridiplantae</taxon>
        <taxon>Streptophyta</taxon>
        <taxon>Embryophyta</taxon>
        <taxon>Tracheophyta</taxon>
        <taxon>Spermatophyta</taxon>
        <taxon>Magnoliopsida</taxon>
        <taxon>Liliopsida</taxon>
        <taxon>Poales</taxon>
        <taxon>Poaceae</taxon>
        <taxon>PACMAD clade</taxon>
        <taxon>Panicoideae</taxon>
        <taxon>Panicodae</taxon>
        <taxon>Paniceae</taxon>
        <taxon>Anthephorinae</taxon>
        <taxon>Digitaria</taxon>
    </lineage>
</organism>
<evidence type="ECO:0000313" key="2">
    <source>
        <dbReference type="EMBL" id="KAF8776534.1"/>
    </source>
</evidence>
<dbReference type="EMBL" id="JACEFO010000191">
    <property type="protein sequence ID" value="KAF8776534.1"/>
    <property type="molecule type" value="Genomic_DNA"/>
</dbReference>
<dbReference type="SUPFAM" id="SSF81383">
    <property type="entry name" value="F-box domain"/>
    <property type="match status" value="1"/>
</dbReference>
<dbReference type="PANTHER" id="PTHR31111">
    <property type="entry name" value="BNAA05G37150D PROTEIN-RELATED"/>
    <property type="match status" value="1"/>
</dbReference>
<dbReference type="Pfam" id="PF08268">
    <property type="entry name" value="FBA_3"/>
    <property type="match status" value="1"/>
</dbReference>
<dbReference type="Gene3D" id="1.20.1280.50">
    <property type="match status" value="1"/>
</dbReference>
<evidence type="ECO:0000259" key="1">
    <source>
        <dbReference type="PROSITE" id="PS50181"/>
    </source>
</evidence>
<dbReference type="InterPro" id="IPR036047">
    <property type="entry name" value="F-box-like_dom_sf"/>
</dbReference>
<protein>
    <recommendedName>
        <fullName evidence="1">F-box domain-containing protein</fullName>
    </recommendedName>
</protein>
<dbReference type="InterPro" id="IPR017451">
    <property type="entry name" value="F-box-assoc_interact_dom"/>
</dbReference>
<keyword evidence="3" id="KW-1185">Reference proteome</keyword>
<dbReference type="InterPro" id="IPR015915">
    <property type="entry name" value="Kelch-typ_b-propeller"/>
</dbReference>
<reference evidence="2" key="1">
    <citation type="submission" date="2020-07" db="EMBL/GenBank/DDBJ databases">
        <title>Genome sequence and genetic diversity analysis of an under-domesticated orphan crop, white fonio (Digitaria exilis).</title>
        <authorList>
            <person name="Bennetzen J.L."/>
            <person name="Chen S."/>
            <person name="Ma X."/>
            <person name="Wang X."/>
            <person name="Yssel A.E.J."/>
            <person name="Chaluvadi S.R."/>
            <person name="Johnson M."/>
            <person name="Gangashetty P."/>
            <person name="Hamidou F."/>
            <person name="Sanogo M.D."/>
            <person name="Zwaenepoel A."/>
            <person name="Wallace J."/>
            <person name="Van De Peer Y."/>
            <person name="Van Deynze A."/>
        </authorList>
    </citation>
    <scope>NUCLEOTIDE SEQUENCE</scope>
    <source>
        <tissue evidence="2">Leaves</tissue>
    </source>
</reference>
<dbReference type="Pfam" id="PF00646">
    <property type="entry name" value="F-box"/>
    <property type="match status" value="1"/>
</dbReference>
<dbReference type="NCBIfam" id="TIGR01640">
    <property type="entry name" value="F_box_assoc_1"/>
    <property type="match status" value="1"/>
</dbReference>
<accession>A0A835FWI5</accession>
<name>A0A835FWI5_9POAL</name>
<dbReference type="PROSITE" id="PS50181">
    <property type="entry name" value="FBOX"/>
    <property type="match status" value="1"/>
</dbReference>
<dbReference type="PANTHER" id="PTHR31111:SF133">
    <property type="entry name" value="OS07G0196600 PROTEIN"/>
    <property type="match status" value="1"/>
</dbReference>
<comment type="caution">
    <text evidence="2">The sequence shown here is derived from an EMBL/GenBank/DDBJ whole genome shotgun (WGS) entry which is preliminary data.</text>
</comment>
<dbReference type="Proteomes" id="UP000636709">
    <property type="component" value="Unassembled WGS sequence"/>
</dbReference>
<evidence type="ECO:0000313" key="3">
    <source>
        <dbReference type="Proteomes" id="UP000636709"/>
    </source>
</evidence>
<dbReference type="InterPro" id="IPR013187">
    <property type="entry name" value="F-box-assoc_dom_typ3"/>
</dbReference>
<gene>
    <name evidence="2" type="ORF">HU200_003249</name>
</gene>